<dbReference type="OrthoDB" id="2433813at2759"/>
<dbReference type="AlphaFoldDB" id="A0A9N9IFX2"/>
<proteinExistence type="predicted"/>
<protein>
    <submittedName>
        <fullName evidence="1">1653_t:CDS:1</fullName>
    </submittedName>
</protein>
<accession>A0A9N9IFX2</accession>
<keyword evidence="2" id="KW-1185">Reference proteome</keyword>
<evidence type="ECO:0000313" key="1">
    <source>
        <dbReference type="EMBL" id="CAG8735323.1"/>
    </source>
</evidence>
<reference evidence="1" key="1">
    <citation type="submission" date="2021-06" db="EMBL/GenBank/DDBJ databases">
        <authorList>
            <person name="Kallberg Y."/>
            <person name="Tangrot J."/>
            <person name="Rosling A."/>
        </authorList>
    </citation>
    <scope>NUCLEOTIDE SEQUENCE</scope>
    <source>
        <strain evidence="1">UK204</strain>
    </source>
</reference>
<dbReference type="Proteomes" id="UP000789570">
    <property type="component" value="Unassembled WGS sequence"/>
</dbReference>
<feature type="non-terminal residue" evidence="1">
    <location>
        <position position="86"/>
    </location>
</feature>
<organism evidence="1 2">
    <name type="scientific">Funneliformis caledonium</name>
    <dbReference type="NCBI Taxonomy" id="1117310"/>
    <lineage>
        <taxon>Eukaryota</taxon>
        <taxon>Fungi</taxon>
        <taxon>Fungi incertae sedis</taxon>
        <taxon>Mucoromycota</taxon>
        <taxon>Glomeromycotina</taxon>
        <taxon>Glomeromycetes</taxon>
        <taxon>Glomerales</taxon>
        <taxon>Glomeraceae</taxon>
        <taxon>Funneliformis</taxon>
    </lineage>
</organism>
<evidence type="ECO:0000313" key="2">
    <source>
        <dbReference type="Proteomes" id="UP000789570"/>
    </source>
</evidence>
<sequence>SKAQDFISKLSDENDNSEYRLSDIADPSQLLTSSQFMCFDESYVKMKETQKWILSSEICIKDVIFKHCNKLLAKSLLYSWIIYLND</sequence>
<gene>
    <name evidence="1" type="ORF">FCALED_LOCUS15259</name>
</gene>
<dbReference type="EMBL" id="CAJVPQ010013304">
    <property type="protein sequence ID" value="CAG8735323.1"/>
    <property type="molecule type" value="Genomic_DNA"/>
</dbReference>
<name>A0A9N9IFX2_9GLOM</name>
<comment type="caution">
    <text evidence="1">The sequence shown here is derived from an EMBL/GenBank/DDBJ whole genome shotgun (WGS) entry which is preliminary data.</text>
</comment>